<dbReference type="Pfam" id="PF13509">
    <property type="entry name" value="S1_2"/>
    <property type="match status" value="1"/>
</dbReference>
<dbReference type="PANTHER" id="PTHR37296">
    <property type="entry name" value="CONSERVED VIRULENCE FACTOR B"/>
    <property type="match status" value="1"/>
</dbReference>
<comment type="similarity">
    <text evidence="1">Belongs to the CvfB family.</text>
</comment>
<dbReference type="Pfam" id="PF17783">
    <property type="entry name" value="WHD_CvfB"/>
    <property type="match status" value="1"/>
</dbReference>
<dbReference type="PANTHER" id="PTHR37296:SF1">
    <property type="entry name" value="CONSERVED VIRULENCE FACTOR B"/>
    <property type="match status" value="1"/>
</dbReference>
<dbReference type="InterPro" id="IPR012340">
    <property type="entry name" value="NA-bd_OB-fold"/>
</dbReference>
<dbReference type="InterPro" id="IPR014464">
    <property type="entry name" value="CvfB_fam"/>
</dbReference>
<dbReference type="Gene3D" id="1.10.10.10">
    <property type="entry name" value="Winged helix-like DNA-binding domain superfamily/Winged helix DNA-binding domain"/>
    <property type="match status" value="1"/>
</dbReference>
<dbReference type="PIRSF" id="PIRSF012524">
    <property type="entry name" value="YitL_S1"/>
    <property type="match status" value="1"/>
</dbReference>
<feature type="domain" description="Conserved virulence factor B first S1" evidence="2">
    <location>
        <begin position="4"/>
        <end position="63"/>
    </location>
</feature>
<dbReference type="InterPro" id="IPR040764">
    <property type="entry name" value="CvfB_WH"/>
</dbReference>
<feature type="domain" description="Conserved virulence factor B-like winged helix" evidence="3">
    <location>
        <begin position="219"/>
        <end position="275"/>
    </location>
</feature>
<evidence type="ECO:0000313" key="5">
    <source>
        <dbReference type="Proteomes" id="UP001206312"/>
    </source>
</evidence>
<sequence>MIALGKYNTLIIDRDTRVGLFLADPEGEEILLPVKYRPETFEIGDALEVFCYLDHEERPVATTLTPGITRDSFAALRVAEVNDYGAFLEWGLEKHLLVPFREQATPLRKGQTCVVYCYLDPKSSRLVASTRLDRFLDNRDVRLEPLQEVAILVYRETNLGYEVVVNNRHKGLVYRDQVFRDLQIGDSLMGYVQKIREDQKLDISLEPMGHRKLEPAAARIYEELKRAGGKLPFHDGSSPEDIQARFKMSKKLFKKGIGILYRERRIELGPDGISLRKTH</sequence>
<accession>A0ABT1AUM7</accession>
<proteinExistence type="inferred from homology"/>
<comment type="caution">
    <text evidence="4">The sequence shown here is derived from an EMBL/GenBank/DDBJ whole genome shotgun (WGS) entry which is preliminary data.</text>
</comment>
<gene>
    <name evidence="4" type="ORF">NG653_02330</name>
</gene>
<dbReference type="EMBL" id="JAMXIB010000001">
    <property type="protein sequence ID" value="MCO5723677.1"/>
    <property type="molecule type" value="Genomic_DNA"/>
</dbReference>
<reference evidence="4 5" key="1">
    <citation type="submission" date="2022-06" db="EMBL/GenBank/DDBJ databases">
        <authorList>
            <person name="Xuan X."/>
        </authorList>
    </citation>
    <scope>NUCLEOTIDE SEQUENCE [LARGE SCALE GENOMIC DNA]</scope>
    <source>
        <strain evidence="4 5">2V75</strain>
    </source>
</reference>
<evidence type="ECO:0000259" key="2">
    <source>
        <dbReference type="Pfam" id="PF13509"/>
    </source>
</evidence>
<evidence type="ECO:0000256" key="1">
    <source>
        <dbReference type="PIRNR" id="PIRNR012524"/>
    </source>
</evidence>
<evidence type="ECO:0000259" key="3">
    <source>
        <dbReference type="Pfam" id="PF17783"/>
    </source>
</evidence>
<dbReference type="InterPro" id="IPR036388">
    <property type="entry name" value="WH-like_DNA-bd_sf"/>
</dbReference>
<dbReference type="Proteomes" id="UP001206312">
    <property type="component" value="Unassembled WGS sequence"/>
</dbReference>
<name>A0ABT1AUM7_9FLAO</name>
<keyword evidence="5" id="KW-1185">Reference proteome</keyword>
<dbReference type="RefSeq" id="WP_252740047.1">
    <property type="nucleotide sequence ID" value="NZ_JAMXIB010000001.1"/>
</dbReference>
<protein>
    <submittedName>
        <fullName evidence="4">S1-like domain-containing RNA-binding protein</fullName>
    </submittedName>
</protein>
<dbReference type="Gene3D" id="2.40.50.140">
    <property type="entry name" value="Nucleic acid-binding proteins"/>
    <property type="match status" value="2"/>
</dbReference>
<organism evidence="4 5">
    <name type="scientific">Robiginitalea marina</name>
    <dbReference type="NCBI Taxonomy" id="2954105"/>
    <lineage>
        <taxon>Bacteria</taxon>
        <taxon>Pseudomonadati</taxon>
        <taxon>Bacteroidota</taxon>
        <taxon>Flavobacteriia</taxon>
        <taxon>Flavobacteriales</taxon>
        <taxon>Flavobacteriaceae</taxon>
        <taxon>Robiginitalea</taxon>
    </lineage>
</organism>
<dbReference type="InterPro" id="IPR039566">
    <property type="entry name" value="CvfB_S1_st"/>
</dbReference>
<evidence type="ECO:0000313" key="4">
    <source>
        <dbReference type="EMBL" id="MCO5723677.1"/>
    </source>
</evidence>